<keyword evidence="2" id="KW-1133">Transmembrane helix</keyword>
<evidence type="ECO:0000313" key="3">
    <source>
        <dbReference type="Ensembl" id="ENSFHEP00000010213.1"/>
    </source>
</evidence>
<dbReference type="Ensembl" id="ENSFHET00000031107.1">
    <property type="protein sequence ID" value="ENSFHEP00000010213.1"/>
    <property type="gene ID" value="ENSFHEG00000011495.1"/>
</dbReference>
<sequence>MIGLKTETLVSVKPTLIWVVYFSVLVQMDFIALKVIIEHRSKKLTLSSGIPSTVEGLHATVKNTFGIIEDFTLHYLDEDFGDYFTLHSANQIQHEGTIKVVIIPSIVLTCTPTENQTDVSNLNNSSSSATDTKSDYQTSDTSSSQNTVILTLRGSPHKSLWPDDIIIPLFSVATEAVPKNEEFGKNGTLLNNPRIRSEILEKLADYMYGCTAYPTGLQIGEVAEALVKKHPCLTEPESRDGWNGWMYSLKYKMGNYRSKLRSLGCPDVTCNSLKNKHHEDRAPAKNIKKARKGEVSFLPHYPAGDSREQQELDRQLLIAESQKKDCTAIQNLMCKTFAHRRQDIISQQMSILGLPCFTSCKRVNGIFAAVNTENKDRKPACFTFC</sequence>
<accession>A0A3Q2T6P5</accession>
<dbReference type="AlphaFoldDB" id="A0A3Q2T6P5"/>
<dbReference type="PANTHER" id="PTHR31025">
    <property type="entry name" value="SI:CH211-196P9.1-RELATED"/>
    <property type="match status" value="1"/>
</dbReference>
<dbReference type="STRING" id="8078.ENSFHEP00000010213"/>
<dbReference type="Proteomes" id="UP000265000">
    <property type="component" value="Unplaced"/>
</dbReference>
<reference evidence="3" key="1">
    <citation type="submission" date="2025-08" db="UniProtKB">
        <authorList>
            <consortium name="Ensembl"/>
        </authorList>
    </citation>
    <scope>IDENTIFICATION</scope>
</reference>
<keyword evidence="2" id="KW-0812">Transmembrane</keyword>
<evidence type="ECO:0000256" key="2">
    <source>
        <dbReference type="SAM" id="Phobius"/>
    </source>
</evidence>
<dbReference type="GeneTree" id="ENSGT00950000182912"/>
<reference evidence="3" key="2">
    <citation type="submission" date="2025-09" db="UniProtKB">
        <authorList>
            <consortium name="Ensembl"/>
        </authorList>
    </citation>
    <scope>IDENTIFICATION</scope>
</reference>
<evidence type="ECO:0000313" key="4">
    <source>
        <dbReference type="Proteomes" id="UP000265000"/>
    </source>
</evidence>
<organism evidence="3 4">
    <name type="scientific">Fundulus heteroclitus</name>
    <name type="common">Killifish</name>
    <name type="synonym">Mummichog</name>
    <dbReference type="NCBI Taxonomy" id="8078"/>
    <lineage>
        <taxon>Eukaryota</taxon>
        <taxon>Metazoa</taxon>
        <taxon>Chordata</taxon>
        <taxon>Craniata</taxon>
        <taxon>Vertebrata</taxon>
        <taxon>Euteleostomi</taxon>
        <taxon>Actinopterygii</taxon>
        <taxon>Neopterygii</taxon>
        <taxon>Teleostei</taxon>
        <taxon>Neoteleostei</taxon>
        <taxon>Acanthomorphata</taxon>
        <taxon>Ovalentaria</taxon>
        <taxon>Atherinomorphae</taxon>
        <taxon>Cyprinodontiformes</taxon>
        <taxon>Fundulidae</taxon>
        <taxon>Fundulus</taxon>
    </lineage>
</organism>
<dbReference type="PANTHER" id="PTHR31025:SF25">
    <property type="entry name" value="ZINC FINGER (C2H2)-60"/>
    <property type="match status" value="1"/>
</dbReference>
<evidence type="ECO:0000256" key="1">
    <source>
        <dbReference type="SAM" id="MobiDB-lite"/>
    </source>
</evidence>
<feature type="transmembrane region" description="Helical" evidence="2">
    <location>
        <begin position="16"/>
        <end position="37"/>
    </location>
</feature>
<protein>
    <submittedName>
        <fullName evidence="3">Uncharacterized protein</fullName>
    </submittedName>
</protein>
<dbReference type="SUPFAM" id="SSF54277">
    <property type="entry name" value="CAD &amp; PB1 domains"/>
    <property type="match status" value="1"/>
</dbReference>
<feature type="region of interest" description="Disordered" evidence="1">
    <location>
        <begin position="117"/>
        <end position="141"/>
    </location>
</feature>
<keyword evidence="4" id="KW-1185">Reference proteome</keyword>
<proteinExistence type="predicted"/>
<keyword evidence="2" id="KW-0472">Membrane</keyword>
<feature type="compositionally biased region" description="Polar residues" evidence="1">
    <location>
        <begin position="117"/>
        <end position="129"/>
    </location>
</feature>
<name>A0A3Q2T6P5_FUNHE</name>